<dbReference type="HOGENOM" id="CLU_057655_0_0_6"/>
<evidence type="ECO:0000256" key="1">
    <source>
        <dbReference type="ARBA" id="ARBA00022503"/>
    </source>
</evidence>
<dbReference type="NCBIfam" id="TIGR03245">
    <property type="entry name" value="arg_AOST_alph"/>
    <property type="match status" value="1"/>
</dbReference>
<protein>
    <submittedName>
        <fullName evidence="4">Arginine N-succinyltransferase, alpha subunit</fullName>
        <ecNumber evidence="4">2.3.1.109</ecNumber>
    </submittedName>
</protein>
<dbReference type="eggNOG" id="COG3138">
    <property type="taxonomic scope" value="Bacteria"/>
</dbReference>
<accession>Q2SKP3</accession>
<evidence type="ECO:0000256" key="3">
    <source>
        <dbReference type="ARBA" id="ARBA00023315"/>
    </source>
</evidence>
<keyword evidence="5" id="KW-1185">Reference proteome</keyword>
<dbReference type="KEGG" id="hch:HCH_01948"/>
<dbReference type="SUPFAM" id="SSF55729">
    <property type="entry name" value="Acyl-CoA N-acyltransferases (Nat)"/>
    <property type="match status" value="1"/>
</dbReference>
<dbReference type="Gene3D" id="2.40.40.20">
    <property type="match status" value="1"/>
</dbReference>
<dbReference type="EC" id="2.3.1.109" evidence="4"/>
<dbReference type="NCBIfam" id="TIGR03243">
    <property type="entry name" value="arg_catab_AOST"/>
    <property type="match status" value="1"/>
</dbReference>
<keyword evidence="2 4" id="KW-0808">Transferase</keyword>
<gene>
    <name evidence="4" type="primary">aruF</name>
    <name evidence="4" type="ordered locus">HCH_01948</name>
</gene>
<sequence length="337" mass="37964">MVIFRPSRFADLPGIEKLINESAAQVSTLPADRDKLGEKIDQSCRSFAGDESMVGKERYLFVLEDTENKEILGTSGIDACAGNGAPFYNYRLDELIHSSQQLGVFNKVPILYMTHELTGSPLLCSLTISPRYRKTEYFDLLSRSRFLFMGQHRERFQSRIIVEIQGKQGDNGDSPFWDSLGRHFFDMDFATADYYSGIKSKTFIAEMMPPHPIYVNLLTKDAQDAIAHPHSAARDNCQFLNREGFRMGRYIDIFDGGPTLEADLDNLTTVKSTKTKQVKLSDNQTGLQYLMCNTLFEDFRATLANVTDGMGDLLRLKRSTAEAILVSEGDNVQFAPL</sequence>
<evidence type="ECO:0000256" key="2">
    <source>
        <dbReference type="ARBA" id="ARBA00022679"/>
    </source>
</evidence>
<dbReference type="GO" id="GO:0006527">
    <property type="term" value="P:L-arginine catabolic process"/>
    <property type="evidence" value="ECO:0007669"/>
    <property type="project" value="InterPro"/>
</dbReference>
<dbReference type="PANTHER" id="PTHR30420">
    <property type="entry name" value="N-SUCCINYLARGININE DIHYDROLASE"/>
    <property type="match status" value="1"/>
</dbReference>
<dbReference type="RefSeq" id="WP_011395852.1">
    <property type="nucleotide sequence ID" value="NC_007645.1"/>
</dbReference>
<dbReference type="EMBL" id="CP000155">
    <property type="protein sequence ID" value="ABC28781.1"/>
    <property type="molecule type" value="Genomic_DNA"/>
</dbReference>
<dbReference type="InterPro" id="IPR007041">
    <property type="entry name" value="Arg_succinylTrfase_AstA/AruG"/>
</dbReference>
<name>Q2SKP3_HAHCH</name>
<dbReference type="AlphaFoldDB" id="Q2SKP3"/>
<organism evidence="4 5">
    <name type="scientific">Hahella chejuensis (strain KCTC 2396)</name>
    <dbReference type="NCBI Taxonomy" id="349521"/>
    <lineage>
        <taxon>Bacteria</taxon>
        <taxon>Pseudomonadati</taxon>
        <taxon>Pseudomonadota</taxon>
        <taxon>Gammaproteobacteria</taxon>
        <taxon>Oceanospirillales</taxon>
        <taxon>Hahellaceae</taxon>
        <taxon>Hahella</taxon>
    </lineage>
</organism>
<dbReference type="Proteomes" id="UP000000238">
    <property type="component" value="Chromosome"/>
</dbReference>
<keyword evidence="1" id="KW-0056">Arginine metabolism</keyword>
<dbReference type="STRING" id="349521.HCH_01948"/>
<evidence type="ECO:0000313" key="4">
    <source>
        <dbReference type="EMBL" id="ABC28781.1"/>
    </source>
</evidence>
<dbReference type="GO" id="GO:0008791">
    <property type="term" value="F:arginine N-succinyltransferase activity"/>
    <property type="evidence" value="ECO:0007669"/>
    <property type="project" value="UniProtKB-EC"/>
</dbReference>
<dbReference type="InterPro" id="IPR016181">
    <property type="entry name" value="Acyl_CoA_acyltransferase"/>
</dbReference>
<proteinExistence type="predicted"/>
<dbReference type="Pfam" id="PF04958">
    <property type="entry name" value="AstA"/>
    <property type="match status" value="1"/>
</dbReference>
<reference evidence="4 5" key="1">
    <citation type="journal article" date="2005" name="Nucleic Acids Res.">
        <title>Genomic blueprint of Hahella chejuensis, a marine microbe producing an algicidal agent.</title>
        <authorList>
            <person name="Jeong H."/>
            <person name="Yim J.H."/>
            <person name="Lee C."/>
            <person name="Choi S.-H."/>
            <person name="Park Y.K."/>
            <person name="Yoon S.H."/>
            <person name="Hur C.-G."/>
            <person name="Kang H.-Y."/>
            <person name="Kim D."/>
            <person name="Lee H.H."/>
            <person name="Park K.H."/>
            <person name="Park S.-H."/>
            <person name="Park H.-S."/>
            <person name="Lee H.K."/>
            <person name="Oh T.K."/>
            <person name="Kim J.F."/>
        </authorList>
    </citation>
    <scope>NUCLEOTIDE SEQUENCE [LARGE SCALE GENOMIC DNA]</scope>
    <source>
        <strain evidence="4 5">KCTC 2396</strain>
    </source>
</reference>
<dbReference type="PANTHER" id="PTHR30420:SF1">
    <property type="entry name" value="ARGININE N-SUCCINYLTRANSFERASE"/>
    <property type="match status" value="1"/>
</dbReference>
<evidence type="ECO:0000313" key="5">
    <source>
        <dbReference type="Proteomes" id="UP000000238"/>
    </source>
</evidence>
<dbReference type="InterPro" id="IPR017651">
    <property type="entry name" value="Arg/Orn_succinylTfrase_asu"/>
</dbReference>
<dbReference type="OrthoDB" id="21121at2"/>
<keyword evidence="3 4" id="KW-0012">Acyltransferase</keyword>